<comment type="catalytic activity">
    <reaction evidence="6">
        <text>inosine + phosphate = alpha-D-ribose 1-phosphate + hypoxanthine</text>
        <dbReference type="Rhea" id="RHEA:27646"/>
        <dbReference type="ChEBI" id="CHEBI:17368"/>
        <dbReference type="ChEBI" id="CHEBI:17596"/>
        <dbReference type="ChEBI" id="CHEBI:43474"/>
        <dbReference type="ChEBI" id="CHEBI:57720"/>
        <dbReference type="EC" id="2.4.2.1"/>
    </reaction>
</comment>
<comment type="catalytic activity">
    <reaction evidence="9">
        <text>guanosine + phosphate = alpha-D-ribose 1-phosphate + guanine</text>
        <dbReference type="Rhea" id="RHEA:13233"/>
        <dbReference type="ChEBI" id="CHEBI:16235"/>
        <dbReference type="ChEBI" id="CHEBI:16750"/>
        <dbReference type="ChEBI" id="CHEBI:43474"/>
        <dbReference type="ChEBI" id="CHEBI:57720"/>
        <dbReference type="EC" id="2.4.2.1"/>
    </reaction>
</comment>
<comment type="catalytic activity">
    <reaction evidence="7">
        <text>2'-deoxyguanosine + phosphate = 2-deoxy-alpha-D-ribose 1-phosphate + guanine</text>
        <dbReference type="Rhea" id="RHEA:27738"/>
        <dbReference type="ChEBI" id="CHEBI:16235"/>
        <dbReference type="ChEBI" id="CHEBI:17172"/>
        <dbReference type="ChEBI" id="CHEBI:43474"/>
        <dbReference type="ChEBI" id="CHEBI:57259"/>
        <dbReference type="EC" id="2.4.2.1"/>
    </reaction>
</comment>
<dbReference type="InterPro" id="IPR000845">
    <property type="entry name" value="Nucleoside_phosphorylase_d"/>
</dbReference>
<keyword evidence="14" id="KW-1185">Reference proteome</keyword>
<evidence type="ECO:0000313" key="14">
    <source>
        <dbReference type="Proteomes" id="UP000274131"/>
    </source>
</evidence>
<name>A0A0N4UZ48_ENTVE</name>
<dbReference type="InterPro" id="IPR035994">
    <property type="entry name" value="Nucleoside_phosphorylase_sf"/>
</dbReference>
<evidence type="ECO:0000256" key="8">
    <source>
        <dbReference type="ARBA" id="ARBA00023950"/>
    </source>
</evidence>
<dbReference type="InterPro" id="IPR011268">
    <property type="entry name" value="Purine_phosphorylase"/>
</dbReference>
<evidence type="ECO:0000256" key="1">
    <source>
        <dbReference type="ARBA" id="ARBA00005058"/>
    </source>
</evidence>
<evidence type="ECO:0000256" key="7">
    <source>
        <dbReference type="ARBA" id="ARBA00023929"/>
    </source>
</evidence>
<keyword evidence="4" id="KW-0328">Glycosyltransferase</keyword>
<dbReference type="STRING" id="51028.A0A0N4UZ48"/>
<comment type="pathway">
    <text evidence="1">Purine metabolism; purine nucleoside salvage.</text>
</comment>
<reference evidence="13 14" key="2">
    <citation type="submission" date="2018-10" db="EMBL/GenBank/DDBJ databases">
        <authorList>
            <consortium name="Pathogen Informatics"/>
        </authorList>
    </citation>
    <scope>NUCLEOTIDE SEQUENCE [LARGE SCALE GENOMIC DNA]</scope>
</reference>
<dbReference type="OrthoDB" id="10261782at2759"/>
<dbReference type="PIRSF" id="PIRSF000477">
    <property type="entry name" value="PurNPase"/>
    <property type="match status" value="1"/>
</dbReference>
<feature type="binding site" evidence="11">
    <location>
        <begin position="80"/>
        <end position="82"/>
    </location>
    <ligand>
        <name>phosphate</name>
        <dbReference type="ChEBI" id="CHEBI:43474"/>
    </ligand>
</feature>
<dbReference type="CDD" id="cd09009">
    <property type="entry name" value="PNP-EcPNPII_like"/>
    <property type="match status" value="1"/>
</dbReference>
<dbReference type="PANTHER" id="PTHR11904">
    <property type="entry name" value="METHYLTHIOADENOSINE/PURINE NUCLEOSIDE PHOSPHORYLASE"/>
    <property type="match status" value="1"/>
</dbReference>
<accession>A0A0N4UZ48</accession>
<feature type="binding site" evidence="11">
    <location>
        <position position="60"/>
    </location>
    <ligand>
        <name>phosphate</name>
        <dbReference type="ChEBI" id="CHEBI:43474"/>
    </ligand>
</feature>
<dbReference type="SUPFAM" id="SSF53167">
    <property type="entry name" value="Purine and uridine phosphorylases"/>
    <property type="match status" value="1"/>
</dbReference>
<dbReference type="GO" id="GO:0005737">
    <property type="term" value="C:cytoplasm"/>
    <property type="evidence" value="ECO:0007669"/>
    <property type="project" value="TreeGrafter"/>
</dbReference>
<comment type="similarity">
    <text evidence="2">Belongs to the PNP/MTAP phosphorylase family.</text>
</comment>
<dbReference type="Proteomes" id="UP000274131">
    <property type="component" value="Unassembled WGS sequence"/>
</dbReference>
<evidence type="ECO:0000256" key="11">
    <source>
        <dbReference type="PIRSR" id="PIRSR000477-2"/>
    </source>
</evidence>
<feature type="binding site" evidence="11">
    <location>
        <position position="215"/>
    </location>
    <ligand>
        <name>phosphate</name>
        <dbReference type="ChEBI" id="CHEBI:43474"/>
    </ligand>
</feature>
<sequence>MRLAESLKAKVNFLENPTIGIICGSGLADIGDAIVDKITPNFHVLFSWKSAILLPSVPGHKGNLLFGKLGGKYVVCFQGRFHPYEHGMDLTLCSLPVRLMHFFGVKILIVSNAAGGVNEKFKKGDFMLITDHVCMPALCGYSPLVGLNDSRWGARFVSLKNQYDDNLRKIALEIALKQDISVQEGVYVMSGGPQYESGAEIQFYKSIGGDALGMSTCHEVIAARQCNIKVLGISIITNM</sequence>
<evidence type="ECO:0000313" key="13">
    <source>
        <dbReference type="EMBL" id="VDD87450.1"/>
    </source>
</evidence>
<evidence type="ECO:0000313" key="15">
    <source>
        <dbReference type="WBParaSite" id="EVEC_0000288501-mRNA-1"/>
    </source>
</evidence>
<dbReference type="AlphaFoldDB" id="A0A0N4UZ48"/>
<dbReference type="UniPathway" id="UPA00606"/>
<evidence type="ECO:0000256" key="4">
    <source>
        <dbReference type="ARBA" id="ARBA00022676"/>
    </source>
</evidence>
<feature type="binding site" evidence="11">
    <location>
        <position position="113"/>
    </location>
    <ligand>
        <name>phosphate</name>
        <dbReference type="ChEBI" id="CHEBI:43474"/>
    </ligand>
</feature>
<evidence type="ECO:0000256" key="3">
    <source>
        <dbReference type="ARBA" id="ARBA00011886"/>
    </source>
</evidence>
<feature type="binding site" evidence="11">
    <location>
        <position position="196"/>
    </location>
    <ligand>
        <name>a purine D-ribonucleoside</name>
        <dbReference type="ChEBI" id="CHEBI:142355"/>
    </ligand>
</feature>
<protein>
    <recommendedName>
        <fullName evidence="3">purine-nucleoside phosphorylase</fullName>
        <ecNumber evidence="3">2.4.2.1</ecNumber>
    </recommendedName>
    <alternativeName>
        <fullName evidence="10">Inosine-guanosine phosphorylase</fullName>
    </alternativeName>
</protein>
<gene>
    <name evidence="13" type="ORF">EVEC_LOCUS2593</name>
</gene>
<dbReference type="Gene3D" id="3.40.50.1580">
    <property type="entry name" value="Nucleoside phosphorylase domain"/>
    <property type="match status" value="1"/>
</dbReference>
<dbReference type="NCBIfam" id="NF006054">
    <property type="entry name" value="PRK08202.1"/>
    <property type="match status" value="1"/>
</dbReference>
<evidence type="ECO:0000256" key="9">
    <source>
        <dbReference type="ARBA" id="ARBA00023970"/>
    </source>
</evidence>
<reference evidence="15" key="1">
    <citation type="submission" date="2017-02" db="UniProtKB">
        <authorList>
            <consortium name="WormBaseParasite"/>
        </authorList>
    </citation>
    <scope>IDENTIFICATION</scope>
</reference>
<evidence type="ECO:0000256" key="6">
    <source>
        <dbReference type="ARBA" id="ARBA00023918"/>
    </source>
</evidence>
<evidence type="ECO:0000259" key="12">
    <source>
        <dbReference type="Pfam" id="PF01048"/>
    </source>
</evidence>
<comment type="catalytic activity">
    <reaction evidence="8">
        <text>2'-deoxyinosine + phosphate = 2-deoxy-alpha-D-ribose 1-phosphate + hypoxanthine</text>
        <dbReference type="Rhea" id="RHEA:27750"/>
        <dbReference type="ChEBI" id="CHEBI:17368"/>
        <dbReference type="ChEBI" id="CHEBI:28997"/>
        <dbReference type="ChEBI" id="CHEBI:43474"/>
        <dbReference type="ChEBI" id="CHEBI:57259"/>
        <dbReference type="EC" id="2.4.2.1"/>
    </reaction>
</comment>
<evidence type="ECO:0000256" key="10">
    <source>
        <dbReference type="ARBA" id="ARBA00031036"/>
    </source>
</evidence>
<dbReference type="EMBL" id="UXUI01007410">
    <property type="protein sequence ID" value="VDD87450.1"/>
    <property type="molecule type" value="Genomic_DNA"/>
</dbReference>
<feature type="domain" description="Nucleoside phosphorylase" evidence="12">
    <location>
        <begin position="18"/>
        <end position="238"/>
    </location>
</feature>
<feature type="binding site" evidence="11">
    <location>
        <position position="238"/>
    </location>
    <ligand>
        <name>a purine D-ribonucleoside</name>
        <dbReference type="ChEBI" id="CHEBI:142355"/>
    </ligand>
</feature>
<organism evidence="15">
    <name type="scientific">Enterobius vermicularis</name>
    <name type="common">Human pinworm</name>
    <dbReference type="NCBI Taxonomy" id="51028"/>
    <lineage>
        <taxon>Eukaryota</taxon>
        <taxon>Metazoa</taxon>
        <taxon>Ecdysozoa</taxon>
        <taxon>Nematoda</taxon>
        <taxon>Chromadorea</taxon>
        <taxon>Rhabditida</taxon>
        <taxon>Spirurina</taxon>
        <taxon>Oxyuridomorpha</taxon>
        <taxon>Oxyuroidea</taxon>
        <taxon>Oxyuridae</taxon>
        <taxon>Enterobius</taxon>
    </lineage>
</organism>
<feature type="binding site" evidence="11">
    <location>
        <position position="25"/>
    </location>
    <ligand>
        <name>phosphate</name>
        <dbReference type="ChEBI" id="CHEBI:43474"/>
    </ligand>
</feature>
<dbReference type="WBParaSite" id="EVEC_0000288501-mRNA-1">
    <property type="protein sequence ID" value="EVEC_0000288501-mRNA-1"/>
    <property type="gene ID" value="EVEC_0000288501"/>
</dbReference>
<keyword evidence="5" id="KW-0808">Transferase</keyword>
<dbReference type="EC" id="2.4.2.1" evidence="3"/>
<dbReference type="NCBIfam" id="TIGR01697">
    <property type="entry name" value="PNPH-PUNA-XAPA"/>
    <property type="match status" value="1"/>
</dbReference>
<dbReference type="GO" id="GO:0009116">
    <property type="term" value="P:nucleoside metabolic process"/>
    <property type="evidence" value="ECO:0007669"/>
    <property type="project" value="InterPro"/>
</dbReference>
<dbReference type="PANTHER" id="PTHR11904:SF9">
    <property type="entry name" value="PURINE NUCLEOSIDE PHOSPHORYLASE-RELATED"/>
    <property type="match status" value="1"/>
</dbReference>
<evidence type="ECO:0000256" key="5">
    <source>
        <dbReference type="ARBA" id="ARBA00022679"/>
    </source>
</evidence>
<dbReference type="Pfam" id="PF01048">
    <property type="entry name" value="PNP_UDP_1"/>
    <property type="match status" value="1"/>
</dbReference>
<dbReference type="GO" id="GO:0004731">
    <property type="term" value="F:purine-nucleoside phosphorylase activity"/>
    <property type="evidence" value="ECO:0007669"/>
    <property type="project" value="UniProtKB-EC"/>
</dbReference>
<evidence type="ECO:0000256" key="2">
    <source>
        <dbReference type="ARBA" id="ARBA00006751"/>
    </source>
</evidence>
<proteinExistence type="inferred from homology"/>